<evidence type="ECO:0000313" key="1">
    <source>
        <dbReference type="EMBL" id="JAH23131.1"/>
    </source>
</evidence>
<reference evidence="1" key="1">
    <citation type="submission" date="2014-11" db="EMBL/GenBank/DDBJ databases">
        <authorList>
            <person name="Amaro Gonzalez C."/>
        </authorList>
    </citation>
    <scope>NUCLEOTIDE SEQUENCE</scope>
</reference>
<organism evidence="1">
    <name type="scientific">Anguilla anguilla</name>
    <name type="common">European freshwater eel</name>
    <name type="synonym">Muraena anguilla</name>
    <dbReference type="NCBI Taxonomy" id="7936"/>
    <lineage>
        <taxon>Eukaryota</taxon>
        <taxon>Metazoa</taxon>
        <taxon>Chordata</taxon>
        <taxon>Craniata</taxon>
        <taxon>Vertebrata</taxon>
        <taxon>Euteleostomi</taxon>
        <taxon>Actinopterygii</taxon>
        <taxon>Neopterygii</taxon>
        <taxon>Teleostei</taxon>
        <taxon>Anguilliformes</taxon>
        <taxon>Anguillidae</taxon>
        <taxon>Anguilla</taxon>
    </lineage>
</organism>
<name>A0A0E9R1S2_ANGAN</name>
<dbReference type="EMBL" id="GBXM01085446">
    <property type="protein sequence ID" value="JAH23131.1"/>
    <property type="molecule type" value="Transcribed_RNA"/>
</dbReference>
<reference evidence="1" key="2">
    <citation type="journal article" date="2015" name="Fish Shellfish Immunol.">
        <title>Early steps in the European eel (Anguilla anguilla)-Vibrio vulnificus interaction in the gills: Role of the RtxA13 toxin.</title>
        <authorList>
            <person name="Callol A."/>
            <person name="Pajuelo D."/>
            <person name="Ebbesson L."/>
            <person name="Teles M."/>
            <person name="MacKenzie S."/>
            <person name="Amaro C."/>
        </authorList>
    </citation>
    <scope>NUCLEOTIDE SEQUENCE</scope>
</reference>
<protein>
    <submittedName>
        <fullName evidence="1">Uncharacterized protein</fullName>
    </submittedName>
</protein>
<dbReference type="AlphaFoldDB" id="A0A0E9R1S2"/>
<accession>A0A0E9R1S2</accession>
<proteinExistence type="predicted"/>
<sequence>MRFCVHPLQLGLYWADIVKYRRSFKRTKNLKTDKRK</sequence>